<sequence length="798" mass="86236">MSNLLGTGQPPSFYPYQTVFPDNFANSHGIAQETDLSNPVHSVSPAELALPLDIRIERKCSVRTCLNVIEPPTHPDEAPRKMCVPCREKHRSYASTKRARRKAEKNLACGVIPHATGPADVIDGGVPPDPSTWEEHLPAAPPSSACISTAALSAPSASADGHWPIDQVLYAQSQASLHSTLAGALTLQSTADSSGQSPSSSHLPVVPGSSEGAQAGNPAGSNPVRANPTVYPDHVVSVGPPGVKLNAALLEGDSRYCSVKGCRAVIHESLADYPYKMCRLCRDRYRLYGIKKRAKDKATRVTQDKVLDNLRDMEDLRRDAAGLPPLSECPDELQAWEASIIEEQRPTGPTHQALVRGPVPMSMPPLDERYSHQGPVTHTRMCSVSHCHEILPSEYRYKRCEPHRLQNRWHSRIKRGREKIDKGFMLPDGTVLVEPGPVKVADLAYSLQAKTSDEATPSESESEIDPELCATTMKSNFQLPDREFCLEDGCLNPLPPGTPRKSCESCRAAQRNSEKEGVAPAPELASSAVASDNALTFVVALPTPDPPVEDASPTAIASDSASERSPSVSEQSPAPPVDGHSGLQPTVVSVVSKPKKPRKSRKATQPSEEVEQTPSHSAVHPSVAPTGIVPIPYPTSPYPYYMPPGYYNYSSGHPPPPAYMPPDKARTVVSYAYYPWPPGYPPAGSGPYAYYPPIPHPPTMNQYPQNHASTSAEQPAAKKARTDAETPDAVPEPQVGSAEPSVSQRICAGKTCHRSLSAAVAGNFCERCRARVKRRQASAKQRLRLEPKKSILSTRISS</sequence>
<dbReference type="AlphaFoldDB" id="A0AAD2HRA4"/>
<feature type="region of interest" description="Disordered" evidence="1">
    <location>
        <begin position="699"/>
        <end position="740"/>
    </location>
</feature>
<evidence type="ECO:0000313" key="3">
    <source>
        <dbReference type="Proteomes" id="UP001295794"/>
    </source>
</evidence>
<proteinExistence type="predicted"/>
<feature type="region of interest" description="Disordered" evidence="1">
    <location>
        <begin position="189"/>
        <end position="228"/>
    </location>
</feature>
<keyword evidence="3" id="KW-1185">Reference proteome</keyword>
<feature type="compositionally biased region" description="Basic residues" evidence="1">
    <location>
        <begin position="593"/>
        <end position="602"/>
    </location>
</feature>
<feature type="compositionally biased region" description="Low complexity" evidence="1">
    <location>
        <begin position="189"/>
        <end position="201"/>
    </location>
</feature>
<feature type="compositionally biased region" description="Polar residues" evidence="1">
    <location>
        <begin position="699"/>
        <end position="713"/>
    </location>
</feature>
<organism evidence="2 3">
    <name type="scientific">Mycena citricolor</name>
    <dbReference type="NCBI Taxonomy" id="2018698"/>
    <lineage>
        <taxon>Eukaryota</taxon>
        <taxon>Fungi</taxon>
        <taxon>Dikarya</taxon>
        <taxon>Basidiomycota</taxon>
        <taxon>Agaricomycotina</taxon>
        <taxon>Agaricomycetes</taxon>
        <taxon>Agaricomycetidae</taxon>
        <taxon>Agaricales</taxon>
        <taxon>Marasmiineae</taxon>
        <taxon>Mycenaceae</taxon>
        <taxon>Mycena</taxon>
    </lineage>
</organism>
<dbReference type="Proteomes" id="UP001295794">
    <property type="component" value="Unassembled WGS sequence"/>
</dbReference>
<evidence type="ECO:0000256" key="1">
    <source>
        <dbReference type="SAM" id="MobiDB-lite"/>
    </source>
</evidence>
<feature type="compositionally biased region" description="Polar residues" evidence="1">
    <location>
        <begin position="603"/>
        <end position="616"/>
    </location>
</feature>
<gene>
    <name evidence="2" type="ORF">MYCIT1_LOCUS31259</name>
</gene>
<name>A0AAD2HRA4_9AGAR</name>
<accession>A0AAD2HRA4</accession>
<dbReference type="EMBL" id="CAVNYO010000440">
    <property type="protein sequence ID" value="CAK5280678.1"/>
    <property type="molecule type" value="Genomic_DNA"/>
</dbReference>
<feature type="region of interest" description="Disordered" evidence="1">
    <location>
        <begin position="541"/>
        <end position="628"/>
    </location>
</feature>
<feature type="region of interest" description="Disordered" evidence="1">
    <location>
        <begin position="775"/>
        <end position="798"/>
    </location>
</feature>
<feature type="compositionally biased region" description="Polar residues" evidence="1">
    <location>
        <begin position="555"/>
        <end position="572"/>
    </location>
</feature>
<protein>
    <submittedName>
        <fullName evidence="2">Uncharacterized protein</fullName>
    </submittedName>
</protein>
<evidence type="ECO:0000313" key="2">
    <source>
        <dbReference type="EMBL" id="CAK5280678.1"/>
    </source>
</evidence>
<reference evidence="2" key="1">
    <citation type="submission" date="2023-11" db="EMBL/GenBank/DDBJ databases">
        <authorList>
            <person name="De Vega J J."/>
            <person name="De Vega J J."/>
        </authorList>
    </citation>
    <scope>NUCLEOTIDE SEQUENCE</scope>
</reference>
<comment type="caution">
    <text evidence="2">The sequence shown here is derived from an EMBL/GenBank/DDBJ whole genome shotgun (WGS) entry which is preliminary data.</text>
</comment>